<keyword evidence="8" id="KW-1185">Reference proteome</keyword>
<feature type="compositionally biased region" description="Low complexity" evidence="5">
    <location>
        <begin position="151"/>
        <end position="165"/>
    </location>
</feature>
<name>A0ABX8LLA5_9BACT</name>
<evidence type="ECO:0000256" key="5">
    <source>
        <dbReference type="SAM" id="MobiDB-lite"/>
    </source>
</evidence>
<evidence type="ECO:0000313" key="7">
    <source>
        <dbReference type="EMBL" id="QXE92284.1"/>
    </source>
</evidence>
<comment type="subcellular location">
    <subcellularLocation>
        <location evidence="1">Periplasm</location>
    </subcellularLocation>
</comment>
<evidence type="ECO:0000256" key="2">
    <source>
        <dbReference type="ARBA" id="ARBA00008441"/>
    </source>
</evidence>
<accession>A0ABX8LLA5</accession>
<dbReference type="EMBL" id="CP077683">
    <property type="protein sequence ID" value="QXE92284.1"/>
    <property type="molecule type" value="Genomic_DNA"/>
</dbReference>
<comment type="similarity">
    <text evidence="2">Belongs to the CpxP/Spy family.</text>
</comment>
<proteinExistence type="inferred from homology"/>
<dbReference type="PIRSF" id="PIRSF034445">
    <property type="entry name" value="CpxP_Spy"/>
    <property type="match status" value="1"/>
</dbReference>
<evidence type="ECO:0000256" key="1">
    <source>
        <dbReference type="ARBA" id="ARBA00004418"/>
    </source>
</evidence>
<dbReference type="PANTHER" id="PTHR38102:SF1">
    <property type="entry name" value="PERIPLASMIC CHAPERONE SPY"/>
    <property type="match status" value="1"/>
</dbReference>
<dbReference type="InterPro" id="IPR012899">
    <property type="entry name" value="LTXXQ"/>
</dbReference>
<protein>
    <submittedName>
        <fullName evidence="7">Spy/CpxP family protein refolding chaperone</fullName>
    </submittedName>
</protein>
<dbReference type="PANTHER" id="PTHR38102">
    <property type="entry name" value="PERIPLASMIC CHAPERONE SPY"/>
    <property type="match status" value="1"/>
</dbReference>
<evidence type="ECO:0000256" key="3">
    <source>
        <dbReference type="ARBA" id="ARBA00022729"/>
    </source>
</evidence>
<dbReference type="Pfam" id="PF07813">
    <property type="entry name" value="LTXXQ"/>
    <property type="match status" value="1"/>
</dbReference>
<dbReference type="CDD" id="cd09916">
    <property type="entry name" value="CpxP_like"/>
    <property type="match status" value="1"/>
</dbReference>
<dbReference type="RefSeq" id="WP_217288838.1">
    <property type="nucleotide sequence ID" value="NZ_CP077683.1"/>
</dbReference>
<evidence type="ECO:0000256" key="4">
    <source>
        <dbReference type="ARBA" id="ARBA00022764"/>
    </source>
</evidence>
<dbReference type="Proteomes" id="UP000683559">
    <property type="component" value="Chromosome"/>
</dbReference>
<feature type="signal peptide" evidence="6">
    <location>
        <begin position="1"/>
        <end position="22"/>
    </location>
</feature>
<keyword evidence="3 6" id="KW-0732">Signal</keyword>
<feature type="chain" id="PRO_5047113494" evidence="6">
    <location>
        <begin position="23"/>
        <end position="165"/>
    </location>
</feature>
<organism evidence="7 8">
    <name type="scientific">Geomonas subterranea</name>
    <dbReference type="NCBI Taxonomy" id="2847989"/>
    <lineage>
        <taxon>Bacteria</taxon>
        <taxon>Pseudomonadati</taxon>
        <taxon>Thermodesulfobacteriota</taxon>
        <taxon>Desulfuromonadia</taxon>
        <taxon>Geobacterales</taxon>
        <taxon>Geobacteraceae</taxon>
        <taxon>Geomonas</taxon>
    </lineage>
</organism>
<dbReference type="InterPro" id="IPR052211">
    <property type="entry name" value="Cpx_auxiliary_protein"/>
</dbReference>
<reference evidence="7 8" key="1">
    <citation type="submission" date="2021-06" db="EMBL/GenBank/DDBJ databases">
        <title>Gemonas diversity in paddy soil.</title>
        <authorList>
            <person name="Liu G."/>
        </authorList>
    </citation>
    <scope>NUCLEOTIDE SEQUENCE [LARGE SCALE GENOMIC DNA]</scope>
    <source>
        <strain evidence="7 8">RG2</strain>
    </source>
</reference>
<feature type="region of interest" description="Disordered" evidence="5">
    <location>
        <begin position="135"/>
        <end position="165"/>
    </location>
</feature>
<evidence type="ECO:0000313" key="8">
    <source>
        <dbReference type="Proteomes" id="UP000683559"/>
    </source>
</evidence>
<keyword evidence="4" id="KW-0574">Periplasm</keyword>
<gene>
    <name evidence="7" type="ORF">KP001_07110</name>
</gene>
<feature type="region of interest" description="Disordered" evidence="5">
    <location>
        <begin position="22"/>
        <end position="41"/>
    </location>
</feature>
<sequence length="165" mass="17952">MKSTVLVVSAITVLFAAVSGHAVPGPALPSPRGEERGAGPSHGELARMLELTETQQQQVAAILSEERAQEDLRRQKEKALRRELREVGEAASFDEQAARKLSRALADLDADRMVGHLKTRHRIDLLLTANQRAKAKRFRPEKGQLRPPCLGPEEGGAAPAAPEGW</sequence>
<evidence type="ECO:0000256" key="6">
    <source>
        <dbReference type="SAM" id="SignalP"/>
    </source>
</evidence>